<comment type="caution">
    <text evidence="1">The sequence shown here is derived from an EMBL/GenBank/DDBJ whole genome shotgun (WGS) entry which is preliminary data.</text>
</comment>
<gene>
    <name evidence="1" type="ORF">DERYTH_LOCUS8552</name>
</gene>
<reference evidence="1" key="1">
    <citation type="submission" date="2021-06" db="EMBL/GenBank/DDBJ databases">
        <authorList>
            <person name="Kallberg Y."/>
            <person name="Tangrot J."/>
            <person name="Rosling A."/>
        </authorList>
    </citation>
    <scope>NUCLEOTIDE SEQUENCE</scope>
    <source>
        <strain evidence="1">MA453B</strain>
    </source>
</reference>
<dbReference type="Proteomes" id="UP000789405">
    <property type="component" value="Unassembled WGS sequence"/>
</dbReference>
<dbReference type="EMBL" id="CAJVPY010004436">
    <property type="protein sequence ID" value="CAG8619269.1"/>
    <property type="molecule type" value="Genomic_DNA"/>
</dbReference>
<dbReference type="OrthoDB" id="10403794at2759"/>
<evidence type="ECO:0000313" key="2">
    <source>
        <dbReference type="Proteomes" id="UP000789405"/>
    </source>
</evidence>
<protein>
    <submittedName>
        <fullName evidence="1">13780_t:CDS:1</fullName>
    </submittedName>
</protein>
<proteinExistence type="predicted"/>
<dbReference type="AlphaFoldDB" id="A0A9N9D0Y8"/>
<organism evidence="1 2">
    <name type="scientific">Dentiscutata erythropus</name>
    <dbReference type="NCBI Taxonomy" id="1348616"/>
    <lineage>
        <taxon>Eukaryota</taxon>
        <taxon>Fungi</taxon>
        <taxon>Fungi incertae sedis</taxon>
        <taxon>Mucoromycota</taxon>
        <taxon>Glomeromycotina</taxon>
        <taxon>Glomeromycetes</taxon>
        <taxon>Diversisporales</taxon>
        <taxon>Gigasporaceae</taxon>
        <taxon>Dentiscutata</taxon>
    </lineage>
</organism>
<feature type="non-terminal residue" evidence="1">
    <location>
        <position position="1"/>
    </location>
</feature>
<evidence type="ECO:0000313" key="1">
    <source>
        <dbReference type="EMBL" id="CAG8619269.1"/>
    </source>
</evidence>
<keyword evidence="2" id="KW-1185">Reference proteome</keyword>
<name>A0A9N9D0Y8_9GLOM</name>
<sequence length="44" mass="5281">HEFARAFYYVILESEWLLEPTECEIELAQQLREDFNISDNTFGL</sequence>
<accession>A0A9N9D0Y8</accession>